<evidence type="ECO:0000313" key="4">
    <source>
        <dbReference type="Proteomes" id="UP001565471"/>
    </source>
</evidence>
<keyword evidence="4" id="KW-1185">Reference proteome</keyword>
<dbReference type="GeneID" id="92956778"/>
<sequence>MGGVGYQVYSKSGNGAIRVVVSSAKQALAKANELAESGNEILIKDLAGRVLDTATIVELAACE</sequence>
<gene>
    <name evidence="2" type="ORF">ABIF29_001585</name>
    <name evidence="1" type="ORF">JOH49_009404</name>
</gene>
<proteinExistence type="predicted"/>
<dbReference type="Proteomes" id="UP001565471">
    <property type="component" value="Unassembled WGS sequence"/>
</dbReference>
<organism evidence="1 3">
    <name type="scientific">Bradyrhizobium elkanii</name>
    <dbReference type="NCBI Taxonomy" id="29448"/>
    <lineage>
        <taxon>Bacteria</taxon>
        <taxon>Pseudomonadati</taxon>
        <taxon>Pseudomonadota</taxon>
        <taxon>Alphaproteobacteria</taxon>
        <taxon>Hyphomicrobiales</taxon>
        <taxon>Nitrobacteraceae</taxon>
        <taxon>Bradyrhizobium</taxon>
    </lineage>
</organism>
<evidence type="ECO:0000313" key="2">
    <source>
        <dbReference type="EMBL" id="MEY9314786.1"/>
    </source>
</evidence>
<dbReference type="EMBL" id="JBGBZA010000002">
    <property type="protein sequence ID" value="MEY9314786.1"/>
    <property type="molecule type" value="Genomic_DNA"/>
</dbReference>
<dbReference type="EMBL" id="JAFICZ010000001">
    <property type="protein sequence ID" value="MBP1299651.1"/>
    <property type="molecule type" value="Genomic_DNA"/>
</dbReference>
<dbReference type="RefSeq" id="WP_016841051.1">
    <property type="nucleotide sequence ID" value="NZ_BJNL01000093.1"/>
</dbReference>
<dbReference type="Proteomes" id="UP000673383">
    <property type="component" value="Unassembled WGS sequence"/>
</dbReference>
<name>A0A4Q4KAF6_BRAEL</name>
<evidence type="ECO:0000313" key="1">
    <source>
        <dbReference type="EMBL" id="MBP1299651.1"/>
    </source>
</evidence>
<evidence type="ECO:0000313" key="3">
    <source>
        <dbReference type="Proteomes" id="UP000673383"/>
    </source>
</evidence>
<reference evidence="2 4" key="2">
    <citation type="submission" date="2024-07" db="EMBL/GenBank/DDBJ databases">
        <title>Genomic Encyclopedia of Type Strains, Phase V (KMG-V): Genome sequencing to study the core and pangenomes of soil and plant-associated prokaryotes.</title>
        <authorList>
            <person name="Whitman W."/>
        </authorList>
    </citation>
    <scope>NUCLEOTIDE SEQUENCE [LARGE SCALE GENOMIC DNA]</scope>
    <source>
        <strain evidence="2 4">USDA 415</strain>
    </source>
</reference>
<protein>
    <submittedName>
        <fullName evidence="1">Uncharacterized protein</fullName>
    </submittedName>
</protein>
<dbReference type="AlphaFoldDB" id="A0A4Q4KAF6"/>
<comment type="caution">
    <text evidence="1">The sequence shown here is derived from an EMBL/GenBank/DDBJ whole genome shotgun (WGS) entry which is preliminary data.</text>
</comment>
<accession>A0A4Q4KAF6</accession>
<reference evidence="1" key="1">
    <citation type="submission" date="2021-02" db="EMBL/GenBank/DDBJ databases">
        <title>Genomic Encyclopedia of Type Strains, Phase IV (KMG-V): Genome sequencing to study the core and pangenomes of soil and plant-associated prokaryotes.</title>
        <authorList>
            <person name="Whitman W."/>
        </authorList>
    </citation>
    <scope>NUCLEOTIDE SEQUENCE</scope>
    <source>
        <strain evidence="1">USDA 406</strain>
    </source>
</reference>